<sequence length="250" mass="27168">MLNSLESYSILVKNIGDPGPVLQDPVNPETKMSDPVADFLAREQNLFADFDGAPPADAPADPVVDAPAAAAALDDDFGELQIAGDLEPQPPVVHPTDSGVDLDGLVDDNAAPVVVDPPRLNGNSGGSSTGPSPVLSTVPRIEAEKIRAWKAQQEQLLAQKDAAEEKKKDELRANAKKELEEWYKQREKTLQLSHDENLKNEKANQELFAKQQDGDAQWETVNKLVEQQKSKSGRDLSRLKTLLAGLKHAQ</sequence>
<dbReference type="PANTHER" id="PTHR10639">
    <property type="entry name" value="CLATHRIN LIGHT CHAIN"/>
    <property type="match status" value="1"/>
</dbReference>
<evidence type="ECO:0000256" key="8">
    <source>
        <dbReference type="SAM" id="MobiDB-lite"/>
    </source>
</evidence>
<comment type="function">
    <text evidence="6">Clathrin is the major protein of the polyhedral coat of coated pits and vesicles.</text>
</comment>
<gene>
    <name evidence="9" type="primary">Cni-clic-1</name>
    <name evidence="9" type="synonym">Cnig_chr_V.g17057</name>
    <name evidence="9" type="ORF">B9Z55_017057</name>
</gene>
<reference evidence="10" key="1">
    <citation type="submission" date="2017-10" db="EMBL/GenBank/DDBJ databases">
        <title>Rapid genome shrinkage in a self-fertile nematode reveals novel sperm competition proteins.</title>
        <authorList>
            <person name="Yin D."/>
            <person name="Schwarz E.M."/>
            <person name="Thomas C.G."/>
            <person name="Felde R.L."/>
            <person name="Korf I.F."/>
            <person name="Cutter A.D."/>
            <person name="Schartner C.M."/>
            <person name="Ralston E.J."/>
            <person name="Meyer B.J."/>
            <person name="Haag E.S."/>
        </authorList>
    </citation>
    <scope>NUCLEOTIDE SEQUENCE [LARGE SCALE GENOMIC DNA]</scope>
    <source>
        <strain evidence="10">JU1422</strain>
    </source>
</reference>
<evidence type="ECO:0000256" key="3">
    <source>
        <dbReference type="ARBA" id="ARBA00023136"/>
    </source>
</evidence>
<dbReference type="Pfam" id="PF01086">
    <property type="entry name" value="Clathrin_lg_ch"/>
    <property type="match status" value="1"/>
</dbReference>
<dbReference type="GO" id="GO:0072583">
    <property type="term" value="P:clathrin-dependent endocytosis"/>
    <property type="evidence" value="ECO:0007669"/>
    <property type="project" value="TreeGrafter"/>
</dbReference>
<evidence type="ECO:0000313" key="9">
    <source>
        <dbReference type="EMBL" id="PIC23316.1"/>
    </source>
</evidence>
<evidence type="ECO:0000256" key="2">
    <source>
        <dbReference type="ARBA" id="ARBA00005263"/>
    </source>
</evidence>
<feature type="compositionally biased region" description="Low complexity" evidence="8">
    <location>
        <begin position="99"/>
        <end position="122"/>
    </location>
</feature>
<dbReference type="OrthoDB" id="5512at2759"/>
<proteinExistence type="inferred from homology"/>
<keyword evidence="10" id="KW-1185">Reference proteome</keyword>
<evidence type="ECO:0000256" key="4">
    <source>
        <dbReference type="ARBA" id="ARBA00023176"/>
    </source>
</evidence>
<dbReference type="GO" id="GO:0006886">
    <property type="term" value="P:intracellular protein transport"/>
    <property type="evidence" value="ECO:0007669"/>
    <property type="project" value="InterPro"/>
</dbReference>
<evidence type="ECO:0000256" key="5">
    <source>
        <dbReference type="ARBA" id="ARBA00023329"/>
    </source>
</evidence>
<dbReference type="GO" id="GO:0005198">
    <property type="term" value="F:structural molecule activity"/>
    <property type="evidence" value="ECO:0007669"/>
    <property type="project" value="InterPro"/>
</dbReference>
<comment type="subcellular location">
    <subcellularLocation>
        <location evidence="1 6">Cytoplasmic vesicle membrane</location>
        <topology evidence="1 6">Peripheral membrane protein</topology>
        <orientation evidence="1 6">Cytoplasmic side</orientation>
    </subcellularLocation>
    <subcellularLocation>
        <location evidence="6">Membrane</location>
        <location evidence="6">Coated pit</location>
        <topology evidence="6">Peripheral membrane protein</topology>
        <orientation evidence="6">Cytoplasmic side</orientation>
    </subcellularLocation>
    <text evidence="6">Cytoplasmic face of coated pits and vesicles.</text>
</comment>
<feature type="region of interest" description="Disordered" evidence="8">
    <location>
        <begin position="82"/>
        <end position="137"/>
    </location>
</feature>
<dbReference type="PANTHER" id="PTHR10639:SF7">
    <property type="entry name" value="CLATHRIN LIGHT CHAIN"/>
    <property type="match status" value="1"/>
</dbReference>
<evidence type="ECO:0000256" key="7">
    <source>
        <dbReference type="SAM" id="Coils"/>
    </source>
</evidence>
<organism evidence="9 10">
    <name type="scientific">Caenorhabditis nigoni</name>
    <dbReference type="NCBI Taxonomy" id="1611254"/>
    <lineage>
        <taxon>Eukaryota</taxon>
        <taxon>Metazoa</taxon>
        <taxon>Ecdysozoa</taxon>
        <taxon>Nematoda</taxon>
        <taxon>Chromadorea</taxon>
        <taxon>Rhabditida</taxon>
        <taxon>Rhabditina</taxon>
        <taxon>Rhabditomorpha</taxon>
        <taxon>Rhabditoidea</taxon>
        <taxon>Rhabditidae</taxon>
        <taxon>Peloderinae</taxon>
        <taxon>Caenorhabditis</taxon>
    </lineage>
</organism>
<keyword evidence="3 6" id="KW-0472">Membrane</keyword>
<dbReference type="InterPro" id="IPR000996">
    <property type="entry name" value="Clathrin_L-chain"/>
</dbReference>
<keyword evidence="5 6" id="KW-0968">Cytoplasmic vesicle</keyword>
<comment type="caution">
    <text evidence="9">The sequence shown here is derived from an EMBL/GenBank/DDBJ whole genome shotgun (WGS) entry which is preliminary data.</text>
</comment>
<keyword evidence="7" id="KW-0175">Coiled coil</keyword>
<dbReference type="AlphaFoldDB" id="A0A2G5T8A9"/>
<dbReference type="GO" id="GO:0030130">
    <property type="term" value="C:clathrin coat of trans-Golgi network vesicle"/>
    <property type="evidence" value="ECO:0007669"/>
    <property type="project" value="InterPro"/>
</dbReference>
<dbReference type="GO" id="GO:0032050">
    <property type="term" value="F:clathrin heavy chain binding"/>
    <property type="evidence" value="ECO:0007669"/>
    <property type="project" value="TreeGrafter"/>
</dbReference>
<dbReference type="GO" id="GO:0030672">
    <property type="term" value="C:synaptic vesicle membrane"/>
    <property type="evidence" value="ECO:0007669"/>
    <property type="project" value="TreeGrafter"/>
</dbReference>
<accession>A0A2G5T8A9</accession>
<comment type="similarity">
    <text evidence="2 6">Belongs to the clathrin light chain family.</text>
</comment>
<dbReference type="STRING" id="1611254.A0A2G5T8A9"/>
<name>A0A2G5T8A9_9PELO</name>
<feature type="coiled-coil region" evidence="7">
    <location>
        <begin position="146"/>
        <end position="192"/>
    </location>
</feature>
<dbReference type="GO" id="GO:0030132">
    <property type="term" value="C:clathrin coat of coated pit"/>
    <property type="evidence" value="ECO:0007669"/>
    <property type="project" value="InterPro"/>
</dbReference>
<evidence type="ECO:0000256" key="1">
    <source>
        <dbReference type="ARBA" id="ARBA00004180"/>
    </source>
</evidence>
<dbReference type="Proteomes" id="UP000230233">
    <property type="component" value="Chromosome V"/>
</dbReference>
<evidence type="ECO:0000313" key="10">
    <source>
        <dbReference type="Proteomes" id="UP000230233"/>
    </source>
</evidence>
<keyword evidence="4 6" id="KW-0168">Coated pit</keyword>
<evidence type="ECO:0000256" key="6">
    <source>
        <dbReference type="RuleBase" id="RU363137"/>
    </source>
</evidence>
<protein>
    <recommendedName>
        <fullName evidence="6">Clathrin light chain</fullName>
    </recommendedName>
</protein>
<dbReference type="EMBL" id="PDUG01000005">
    <property type="protein sequence ID" value="PIC23316.1"/>
    <property type="molecule type" value="Genomic_DNA"/>
</dbReference>
<dbReference type="GO" id="GO:0099631">
    <property type="term" value="C:postsynaptic endocytic zone cytoplasmic component"/>
    <property type="evidence" value="ECO:0007669"/>
    <property type="project" value="TreeGrafter"/>
</dbReference>